<proteinExistence type="predicted"/>
<sequence length="259" mass="28859">MRAILPAPFGMARETKIEQPSCRQSFSNNEKNSPIRISGLKPNTLKQLGQPPLASVEEHKLPGNTNSSTSQVKMVEVKPDVFPSYKYSCTVTLDLGLATSRGRGKCKNPSCSYIYTNRHKPRICPSCGYNLAKDRTEKTATSLEVTSGPRDVLNTNEPLIQSQKEVQRQSTLQLLRKVIQIPENESELADVFALIHELNSSRLILSNMNEETVTIEQTSWSNYYEFPSSQCLLCSSPLFKGGLNSLCRSPSWSQLVVDS</sequence>
<gene>
    <name evidence="1" type="primary">HMGXB3_2</name>
    <name evidence="1" type="ORF">K3G42_023186</name>
</gene>
<keyword evidence="2" id="KW-1185">Reference proteome</keyword>
<comment type="caution">
    <text evidence="1">The sequence shown here is derived from an EMBL/GenBank/DDBJ whole genome shotgun (WGS) entry which is preliminary data.</text>
</comment>
<evidence type="ECO:0000313" key="2">
    <source>
        <dbReference type="Proteomes" id="UP000827872"/>
    </source>
</evidence>
<organism evidence="1 2">
    <name type="scientific">Sphaerodactylus townsendi</name>
    <dbReference type="NCBI Taxonomy" id="933632"/>
    <lineage>
        <taxon>Eukaryota</taxon>
        <taxon>Metazoa</taxon>
        <taxon>Chordata</taxon>
        <taxon>Craniata</taxon>
        <taxon>Vertebrata</taxon>
        <taxon>Euteleostomi</taxon>
        <taxon>Lepidosauria</taxon>
        <taxon>Squamata</taxon>
        <taxon>Bifurcata</taxon>
        <taxon>Gekkota</taxon>
        <taxon>Sphaerodactylidae</taxon>
        <taxon>Sphaerodactylus</taxon>
    </lineage>
</organism>
<evidence type="ECO:0000313" key="1">
    <source>
        <dbReference type="EMBL" id="KAH7992470.1"/>
    </source>
</evidence>
<dbReference type="Proteomes" id="UP000827872">
    <property type="component" value="Linkage Group LG03"/>
</dbReference>
<dbReference type="EMBL" id="CM037616">
    <property type="protein sequence ID" value="KAH7992470.1"/>
    <property type="molecule type" value="Genomic_DNA"/>
</dbReference>
<name>A0ACB8EJH5_9SAUR</name>
<accession>A0ACB8EJH5</accession>
<protein>
    <submittedName>
        <fullName evidence="1">HMG domain-containing protein 3</fullName>
    </submittedName>
</protein>
<reference evidence="1" key="1">
    <citation type="submission" date="2021-08" db="EMBL/GenBank/DDBJ databases">
        <title>The first chromosome-level gecko genome reveals the dynamic sex chromosomes of Neotropical dwarf geckos (Sphaerodactylidae: Sphaerodactylus).</title>
        <authorList>
            <person name="Pinto B.J."/>
            <person name="Keating S.E."/>
            <person name="Gamble T."/>
        </authorList>
    </citation>
    <scope>NUCLEOTIDE SEQUENCE</scope>
    <source>
        <strain evidence="1">TG3544</strain>
    </source>
</reference>